<protein>
    <submittedName>
        <fullName evidence="2">Uncharacterized protein</fullName>
    </submittedName>
</protein>
<organism evidence="2 4">
    <name type="scientific">Lonsdalea populi</name>
    <dbReference type="NCBI Taxonomy" id="1172565"/>
    <lineage>
        <taxon>Bacteria</taxon>
        <taxon>Pseudomonadati</taxon>
        <taxon>Pseudomonadota</taxon>
        <taxon>Gammaproteobacteria</taxon>
        <taxon>Enterobacterales</taxon>
        <taxon>Pectobacteriaceae</taxon>
        <taxon>Lonsdalea</taxon>
    </lineage>
</organism>
<evidence type="ECO:0000313" key="3">
    <source>
        <dbReference type="Proteomes" id="UP000250186"/>
    </source>
</evidence>
<evidence type="ECO:0000313" key="1">
    <source>
        <dbReference type="EMBL" id="RAT38256.1"/>
    </source>
</evidence>
<reference evidence="2 4" key="2">
    <citation type="submission" date="2018-10" db="EMBL/GenBank/DDBJ databases">
        <title>New species genome.</title>
        <authorList>
            <person name="Li Y."/>
        </authorList>
    </citation>
    <scope>NUCLEOTIDE SEQUENCE [LARGE SCALE GENOMIC DNA]</scope>
    <source>
        <strain evidence="2 4">L6_4B</strain>
    </source>
</reference>
<reference evidence="1 3" key="1">
    <citation type="submission" date="2016-02" db="EMBL/GenBank/DDBJ databases">
        <title>Species-wide whole genome sequencing reveals diversity, host range in Lonsdalea quercina.</title>
        <authorList>
            <person name="Li Y."/>
        </authorList>
    </citation>
    <scope>NUCLEOTIDE SEQUENCE [LARGE SCALE GENOMIC DNA]</scope>
    <source>
        <strain evidence="1 3">CFCC 12721</strain>
    </source>
</reference>
<dbReference type="EMBL" id="RJUJ01000001">
    <property type="protein sequence ID" value="ROH84645.1"/>
    <property type="molecule type" value="Genomic_DNA"/>
</dbReference>
<keyword evidence="3" id="KW-1185">Reference proteome</keyword>
<dbReference type="EMBL" id="LUSW01000001">
    <property type="protein sequence ID" value="RAT38256.1"/>
    <property type="molecule type" value="Genomic_DNA"/>
</dbReference>
<evidence type="ECO:0000313" key="2">
    <source>
        <dbReference type="EMBL" id="ROH84645.1"/>
    </source>
</evidence>
<accession>A0A3N0UW10</accession>
<dbReference type="Proteomes" id="UP000274511">
    <property type="component" value="Unassembled WGS sequence"/>
</dbReference>
<gene>
    <name evidence="1" type="ORF">AU492_00270</name>
    <name evidence="2" type="ORF">EC392_00355</name>
</gene>
<dbReference type="AlphaFoldDB" id="A0A3N0UW10"/>
<dbReference type="Proteomes" id="UP000250186">
    <property type="component" value="Unassembled WGS sequence"/>
</dbReference>
<name>A0A3N0UW10_9GAMM</name>
<proteinExistence type="predicted"/>
<sequence>MINHGLRNWEAVFGVALQPRMAASIQRLLALKRYLWGAGDLGNVLPCRQRFSSPALPRFGLCYWLRHAMSPFAAASYTMIVPANGCRTGMTAVMFTL</sequence>
<evidence type="ECO:0000313" key="4">
    <source>
        <dbReference type="Proteomes" id="UP000274511"/>
    </source>
</evidence>
<comment type="caution">
    <text evidence="2">The sequence shown here is derived from an EMBL/GenBank/DDBJ whole genome shotgun (WGS) entry which is preliminary data.</text>
</comment>